<evidence type="ECO:0000256" key="3">
    <source>
        <dbReference type="ARBA" id="ARBA00022989"/>
    </source>
</evidence>
<reference evidence="7" key="1">
    <citation type="journal article" date="2014" name="Front. Microbiol.">
        <title>High frequency of phylogenetically diverse reductive dehalogenase-homologous genes in deep subseafloor sedimentary metagenomes.</title>
        <authorList>
            <person name="Kawai M."/>
            <person name="Futagami T."/>
            <person name="Toyoda A."/>
            <person name="Takaki Y."/>
            <person name="Nishi S."/>
            <person name="Hori S."/>
            <person name="Arai W."/>
            <person name="Tsubouchi T."/>
            <person name="Morono Y."/>
            <person name="Uchiyama I."/>
            <person name="Ito T."/>
            <person name="Fujiyama A."/>
            <person name="Inagaki F."/>
            <person name="Takami H."/>
        </authorList>
    </citation>
    <scope>NUCLEOTIDE SEQUENCE</scope>
    <source>
        <strain evidence="7">Expedition CK06-06</strain>
    </source>
</reference>
<evidence type="ECO:0000259" key="6">
    <source>
        <dbReference type="Pfam" id="PF01061"/>
    </source>
</evidence>
<keyword evidence="4 5" id="KW-0472">Membrane</keyword>
<feature type="transmembrane region" description="Helical" evidence="5">
    <location>
        <begin position="55"/>
        <end position="75"/>
    </location>
</feature>
<dbReference type="Pfam" id="PF01061">
    <property type="entry name" value="ABC2_membrane"/>
    <property type="match status" value="1"/>
</dbReference>
<dbReference type="GO" id="GO:0016020">
    <property type="term" value="C:membrane"/>
    <property type="evidence" value="ECO:0007669"/>
    <property type="project" value="UniProtKB-SubCell"/>
</dbReference>
<protein>
    <recommendedName>
        <fullName evidence="6">ABC-2 type transporter transmembrane domain-containing protein</fullName>
    </recommendedName>
</protein>
<feature type="domain" description="ABC-2 type transporter transmembrane" evidence="6">
    <location>
        <begin position="28"/>
        <end position="166"/>
    </location>
</feature>
<dbReference type="PANTHER" id="PTHR43229">
    <property type="entry name" value="NODULATION PROTEIN J"/>
    <property type="match status" value="1"/>
</dbReference>
<feature type="transmembrane region" description="Helical" evidence="5">
    <location>
        <begin position="6"/>
        <end position="27"/>
    </location>
</feature>
<dbReference type="PANTHER" id="PTHR43229:SF6">
    <property type="entry name" value="ABC-TYPE MULTIDRUG TRANSPORT SYSTEM, PERMEASE COMPONENT"/>
    <property type="match status" value="1"/>
</dbReference>
<feature type="non-terminal residue" evidence="7">
    <location>
        <position position="1"/>
    </location>
</feature>
<dbReference type="AlphaFoldDB" id="X0URQ2"/>
<evidence type="ECO:0000256" key="5">
    <source>
        <dbReference type="SAM" id="Phobius"/>
    </source>
</evidence>
<comment type="caution">
    <text evidence="7">The sequence shown here is derived from an EMBL/GenBank/DDBJ whole genome shotgun (WGS) entry which is preliminary data.</text>
</comment>
<organism evidence="7">
    <name type="scientific">marine sediment metagenome</name>
    <dbReference type="NCBI Taxonomy" id="412755"/>
    <lineage>
        <taxon>unclassified sequences</taxon>
        <taxon>metagenomes</taxon>
        <taxon>ecological metagenomes</taxon>
    </lineage>
</organism>
<evidence type="ECO:0000256" key="2">
    <source>
        <dbReference type="ARBA" id="ARBA00022692"/>
    </source>
</evidence>
<dbReference type="InterPro" id="IPR013525">
    <property type="entry name" value="ABC2_TM"/>
</dbReference>
<name>X0URQ2_9ZZZZ</name>
<dbReference type="InterPro" id="IPR051784">
    <property type="entry name" value="Nod_factor_ABC_transporter"/>
</dbReference>
<dbReference type="EMBL" id="BARS01025804">
    <property type="protein sequence ID" value="GAG08395.1"/>
    <property type="molecule type" value="Genomic_DNA"/>
</dbReference>
<dbReference type="GO" id="GO:0140359">
    <property type="term" value="F:ABC-type transporter activity"/>
    <property type="evidence" value="ECO:0007669"/>
    <property type="project" value="InterPro"/>
</dbReference>
<evidence type="ECO:0000256" key="1">
    <source>
        <dbReference type="ARBA" id="ARBA00004141"/>
    </source>
</evidence>
<keyword evidence="2 5" id="KW-0812">Transmembrane</keyword>
<feature type="transmembrane region" description="Helical" evidence="5">
    <location>
        <begin position="128"/>
        <end position="147"/>
    </location>
</feature>
<evidence type="ECO:0000313" key="7">
    <source>
        <dbReference type="EMBL" id="GAG08395.1"/>
    </source>
</evidence>
<gene>
    <name evidence="7" type="ORF">S01H1_40738</name>
</gene>
<accession>X0URQ2</accession>
<keyword evidence="3 5" id="KW-1133">Transmembrane helix</keyword>
<evidence type="ECO:0000256" key="4">
    <source>
        <dbReference type="ARBA" id="ARBA00023136"/>
    </source>
</evidence>
<feature type="transmembrane region" description="Helical" evidence="5">
    <location>
        <begin position="186"/>
        <end position="205"/>
    </location>
</feature>
<sequence>IFPYIYLGNAFYIYVGAIMAGISWAVIDDREHYRMLKYIYVAPVHIPTYLLGRGVARFIFGTVSVFIVILVGVLFLKLPLEISQVNWGLFIISLVLGVTMLAFMGLLLGGVTLLIVHHVWFLGEAVAGALYLFSGAIFPLEVLPAWLRPIGYAMPLTYWLELMRRSLVGPIAKAFPTLADFSNVELLGILSGLTIVFCVLGFVVFRYCDHRARELGYIDRVTNY</sequence>
<feature type="transmembrane region" description="Helical" evidence="5">
    <location>
        <begin position="87"/>
        <end position="116"/>
    </location>
</feature>
<comment type="subcellular location">
    <subcellularLocation>
        <location evidence="1">Membrane</location>
        <topology evidence="1">Multi-pass membrane protein</topology>
    </subcellularLocation>
</comment>
<proteinExistence type="predicted"/>